<keyword evidence="2" id="KW-0479">Metal-binding</keyword>
<organism evidence="3 4">
    <name type="scientific">Candidatus Coprenecus avistercoris</name>
    <dbReference type="NCBI Taxonomy" id="2840730"/>
    <lineage>
        <taxon>Bacteria</taxon>
        <taxon>Pseudomonadati</taxon>
        <taxon>Bacteroidota</taxon>
        <taxon>Bacteroidia</taxon>
        <taxon>Bacteroidales</taxon>
        <taxon>Rikenellaceae</taxon>
        <taxon>Rikenellaceae incertae sedis</taxon>
        <taxon>Candidatus Coprenecus</taxon>
    </lineage>
</organism>
<feature type="binding site" evidence="2">
    <location>
        <position position="62"/>
    </location>
    <ligand>
        <name>substrate</name>
    </ligand>
</feature>
<feature type="binding site" evidence="2">
    <location>
        <position position="24"/>
    </location>
    <ligand>
        <name>substrate</name>
    </ligand>
</feature>
<dbReference type="EC" id="2.5.1.-" evidence="2"/>
<dbReference type="Proteomes" id="UP000886744">
    <property type="component" value="Unassembled WGS sequence"/>
</dbReference>
<reference evidence="3" key="2">
    <citation type="journal article" date="2021" name="PeerJ">
        <title>Extensive microbial diversity within the chicken gut microbiome revealed by metagenomics and culture.</title>
        <authorList>
            <person name="Gilroy R."/>
            <person name="Ravi A."/>
            <person name="Getino M."/>
            <person name="Pursley I."/>
            <person name="Horton D.L."/>
            <person name="Alikhan N.F."/>
            <person name="Baker D."/>
            <person name="Gharbi K."/>
            <person name="Hall N."/>
            <person name="Watson M."/>
            <person name="Adriaenssens E.M."/>
            <person name="Foster-Nyarko E."/>
            <person name="Jarju S."/>
            <person name="Secka A."/>
            <person name="Antonio M."/>
            <person name="Oren A."/>
            <person name="Chaudhuri R.R."/>
            <person name="La Ragione R."/>
            <person name="Hildebrand F."/>
            <person name="Pallen M.J."/>
        </authorList>
    </citation>
    <scope>NUCLEOTIDE SEQUENCE</scope>
    <source>
        <strain evidence="3">ChiHjej13B12-12457</strain>
    </source>
</reference>
<feature type="binding site" evidence="2">
    <location>
        <position position="11"/>
    </location>
    <ligand>
        <name>Mg(2+)</name>
        <dbReference type="ChEBI" id="CHEBI:18420"/>
    </ligand>
</feature>
<dbReference type="Gene3D" id="3.40.1180.10">
    <property type="entry name" value="Decaprenyl diphosphate synthase-like"/>
    <property type="match status" value="1"/>
</dbReference>
<protein>
    <recommendedName>
        <fullName evidence="2">Isoprenyl transferase</fullName>
        <ecNumber evidence="2">2.5.1.-</ecNumber>
    </recommendedName>
</protein>
<keyword evidence="1 2" id="KW-0808">Transferase</keyword>
<dbReference type="InterPro" id="IPR018520">
    <property type="entry name" value="UPP_synth-like_CS"/>
</dbReference>
<dbReference type="InterPro" id="IPR036424">
    <property type="entry name" value="UPP_synth-like_sf"/>
</dbReference>
<dbReference type="PROSITE" id="PS01066">
    <property type="entry name" value="UPP_SYNTHASE"/>
    <property type="match status" value="1"/>
</dbReference>
<reference evidence="3" key="1">
    <citation type="submission" date="2020-10" db="EMBL/GenBank/DDBJ databases">
        <authorList>
            <person name="Gilroy R."/>
        </authorList>
    </citation>
    <scope>NUCLEOTIDE SEQUENCE</scope>
    <source>
        <strain evidence="3">ChiHjej13B12-12457</strain>
    </source>
</reference>
<evidence type="ECO:0000313" key="3">
    <source>
        <dbReference type="EMBL" id="HIR62496.1"/>
    </source>
</evidence>
<dbReference type="PANTHER" id="PTHR10291">
    <property type="entry name" value="DEHYDRODOLICHYL DIPHOSPHATE SYNTHASE FAMILY MEMBER"/>
    <property type="match status" value="1"/>
</dbReference>
<comment type="function">
    <text evidence="2">Catalyzes the condensation of isopentenyl diphosphate (IPP) with allylic pyrophosphates generating different type of terpenoids.</text>
</comment>
<feature type="binding site" evidence="2">
    <location>
        <position position="16"/>
    </location>
    <ligand>
        <name>substrate</name>
    </ligand>
</feature>
<comment type="caution">
    <text evidence="3">The sequence shown here is derived from an EMBL/GenBank/DDBJ whole genome shotgun (WGS) entry which is preliminary data.</text>
</comment>
<evidence type="ECO:0000256" key="2">
    <source>
        <dbReference type="HAMAP-Rule" id="MF_01139"/>
    </source>
</evidence>
<dbReference type="GO" id="GO:0045547">
    <property type="term" value="F:ditrans,polycis-polyprenyl diphosphate synthase [(2E,6E)-farnesyl diphosphate specific] activity"/>
    <property type="evidence" value="ECO:0007669"/>
    <property type="project" value="TreeGrafter"/>
</dbReference>
<dbReference type="GO" id="GO:0016094">
    <property type="term" value="P:polyprenol biosynthetic process"/>
    <property type="evidence" value="ECO:0007669"/>
    <property type="project" value="TreeGrafter"/>
</dbReference>
<feature type="active site" description="Proton acceptor" evidence="2">
    <location>
        <position position="59"/>
    </location>
</feature>
<dbReference type="FunFam" id="3.40.1180.10:FF:000001">
    <property type="entry name" value="(2E,6E)-farnesyl-diphosphate-specific ditrans,polycis-undecaprenyl-diphosphate synthase"/>
    <property type="match status" value="1"/>
</dbReference>
<dbReference type="HAMAP" id="MF_01139">
    <property type="entry name" value="ISPT"/>
    <property type="match status" value="1"/>
</dbReference>
<feature type="binding site" evidence="2">
    <location>
        <begin position="12"/>
        <end position="15"/>
    </location>
    <ligand>
        <name>substrate</name>
    </ligand>
</feature>
<feature type="binding site" evidence="2">
    <location>
        <position position="170"/>
    </location>
    <ligand>
        <name>substrate</name>
    </ligand>
</feature>
<dbReference type="CDD" id="cd00475">
    <property type="entry name" value="Cis_IPPS"/>
    <property type="match status" value="1"/>
</dbReference>
<evidence type="ECO:0000313" key="4">
    <source>
        <dbReference type="Proteomes" id="UP000886744"/>
    </source>
</evidence>
<feature type="binding site" evidence="2">
    <location>
        <position position="28"/>
    </location>
    <ligand>
        <name>substrate</name>
    </ligand>
</feature>
<dbReference type="EMBL" id="DVHI01000038">
    <property type="protein sequence ID" value="HIR62496.1"/>
    <property type="molecule type" value="Genomic_DNA"/>
</dbReference>
<feature type="binding site" evidence="2">
    <location>
        <position position="60"/>
    </location>
    <ligand>
        <name>substrate</name>
    </ligand>
</feature>
<dbReference type="PANTHER" id="PTHR10291:SF0">
    <property type="entry name" value="DEHYDRODOLICHYL DIPHOSPHATE SYNTHASE 2"/>
    <property type="match status" value="1"/>
</dbReference>
<feature type="active site" evidence="2">
    <location>
        <position position="11"/>
    </location>
</feature>
<dbReference type="AlphaFoldDB" id="A0A9D1J650"/>
<name>A0A9D1J650_9BACT</name>
<gene>
    <name evidence="3" type="primary">uppS</name>
    <name evidence="3" type="ORF">IAC94_03110</name>
</gene>
<comment type="cofactor">
    <cofactor evidence="2">
        <name>Mg(2+)</name>
        <dbReference type="ChEBI" id="CHEBI:18420"/>
    </cofactor>
    <text evidence="2">Binds 2 magnesium ions per subunit.</text>
</comment>
<comment type="subunit">
    <text evidence="2">Homodimer.</text>
</comment>
<dbReference type="InterPro" id="IPR001441">
    <property type="entry name" value="UPP_synth-like"/>
</dbReference>
<dbReference type="GO" id="GO:0000287">
    <property type="term" value="F:magnesium ion binding"/>
    <property type="evidence" value="ECO:0007669"/>
    <property type="project" value="UniProtKB-UniRule"/>
</dbReference>
<proteinExistence type="inferred from homology"/>
<sequence>MIPTHVAIIMDGNGRWAKMRGKERIYGHYEGTESVRACCEYAVEAGVRWLSLFAFSEENWARPEAEVTELMHLMAKSILNERPTFEKNNIRFIVVGNRSRLSDALNRDIDAAMAETAANTGLSLVIFLSYSGRWDIEQAAERWAADGAKEGRLGDYLATACIPDPDLLIRTSGEQRISNFLLWQCAYTEFYFTPVLWPDFRKAEFRKALEDYASRQRRFGKTGDQITQETNDSK</sequence>
<evidence type="ECO:0000256" key="1">
    <source>
        <dbReference type="ARBA" id="ARBA00022679"/>
    </source>
</evidence>
<dbReference type="Pfam" id="PF01255">
    <property type="entry name" value="Prenyltransf"/>
    <property type="match status" value="1"/>
</dbReference>
<feature type="binding site" evidence="2">
    <location>
        <position position="189"/>
    </location>
    <ligand>
        <name>Mg(2+)</name>
        <dbReference type="ChEBI" id="CHEBI:18420"/>
    </ligand>
</feature>
<accession>A0A9D1J650</accession>
<keyword evidence="2" id="KW-0460">Magnesium</keyword>
<comment type="similarity">
    <text evidence="2">Belongs to the UPP synthase family.</text>
</comment>
<feature type="binding site" evidence="2">
    <location>
        <begin position="176"/>
        <end position="178"/>
    </location>
    <ligand>
        <name>substrate</name>
    </ligand>
</feature>
<feature type="binding site" evidence="2">
    <location>
        <begin position="56"/>
        <end position="58"/>
    </location>
    <ligand>
        <name>substrate</name>
    </ligand>
</feature>
<dbReference type="NCBIfam" id="TIGR00055">
    <property type="entry name" value="uppS"/>
    <property type="match status" value="1"/>
</dbReference>
<dbReference type="SUPFAM" id="SSF64005">
    <property type="entry name" value="Undecaprenyl diphosphate synthase"/>
    <property type="match status" value="1"/>
</dbReference>